<dbReference type="PANTHER" id="PTHR47481:SF31">
    <property type="entry name" value="OS01G0873500 PROTEIN"/>
    <property type="match status" value="1"/>
</dbReference>
<keyword evidence="1" id="KW-0812">Transmembrane</keyword>
<dbReference type="AlphaFoldDB" id="A0AAD8XAI9"/>
<evidence type="ECO:0000256" key="1">
    <source>
        <dbReference type="SAM" id="Phobius"/>
    </source>
</evidence>
<accession>A0AAD8XAI9</accession>
<name>A0AAD8XAI9_LOLMU</name>
<dbReference type="Proteomes" id="UP001231189">
    <property type="component" value="Unassembled WGS sequence"/>
</dbReference>
<proteinExistence type="predicted"/>
<dbReference type="EMBL" id="JAUUTY010000001">
    <property type="protein sequence ID" value="KAK1699529.1"/>
    <property type="molecule type" value="Genomic_DNA"/>
</dbReference>
<feature type="transmembrane region" description="Helical" evidence="1">
    <location>
        <begin position="176"/>
        <end position="198"/>
    </location>
</feature>
<organism evidence="2 3">
    <name type="scientific">Lolium multiflorum</name>
    <name type="common">Italian ryegrass</name>
    <name type="synonym">Lolium perenne subsp. multiflorum</name>
    <dbReference type="NCBI Taxonomy" id="4521"/>
    <lineage>
        <taxon>Eukaryota</taxon>
        <taxon>Viridiplantae</taxon>
        <taxon>Streptophyta</taxon>
        <taxon>Embryophyta</taxon>
        <taxon>Tracheophyta</taxon>
        <taxon>Spermatophyta</taxon>
        <taxon>Magnoliopsida</taxon>
        <taxon>Liliopsida</taxon>
        <taxon>Poales</taxon>
        <taxon>Poaceae</taxon>
        <taxon>BOP clade</taxon>
        <taxon>Pooideae</taxon>
        <taxon>Poodae</taxon>
        <taxon>Poeae</taxon>
        <taxon>Poeae Chloroplast Group 2 (Poeae type)</taxon>
        <taxon>Loliodinae</taxon>
        <taxon>Loliinae</taxon>
        <taxon>Lolium</taxon>
    </lineage>
</organism>
<sequence>MTAQQYITEMKGFSSEFAVAGKIVDDDELKDYILNGLDGTFNNLIASINTVPSTTLSDMFSQLLACENHDAMLLSTGETPASFTSSVNAASQRPLCIMGTTTPTRVSRHPTYHPISACLRLRSHARLSNLLQTKVLLGKIRCAGKMGGVARRILVVLQYLGKRACFVRYVRRKGMLLVIVGGVLVVVMMMILATLVSVPME</sequence>
<dbReference type="PANTHER" id="PTHR47481">
    <property type="match status" value="1"/>
</dbReference>
<evidence type="ECO:0000313" key="3">
    <source>
        <dbReference type="Proteomes" id="UP001231189"/>
    </source>
</evidence>
<gene>
    <name evidence="2" type="ORF">QYE76_016226</name>
</gene>
<keyword evidence="1" id="KW-0472">Membrane</keyword>
<keyword evidence="1" id="KW-1133">Transmembrane helix</keyword>
<evidence type="ECO:0000313" key="2">
    <source>
        <dbReference type="EMBL" id="KAK1699529.1"/>
    </source>
</evidence>
<comment type="caution">
    <text evidence="2">The sequence shown here is derived from an EMBL/GenBank/DDBJ whole genome shotgun (WGS) entry which is preliminary data.</text>
</comment>
<keyword evidence="3" id="KW-1185">Reference proteome</keyword>
<reference evidence="2" key="1">
    <citation type="submission" date="2023-07" db="EMBL/GenBank/DDBJ databases">
        <title>A chromosome-level genome assembly of Lolium multiflorum.</title>
        <authorList>
            <person name="Chen Y."/>
            <person name="Copetti D."/>
            <person name="Kolliker R."/>
            <person name="Studer B."/>
        </authorList>
    </citation>
    <scope>NUCLEOTIDE SEQUENCE</scope>
    <source>
        <strain evidence="2">02402/16</strain>
        <tissue evidence="2">Leaf</tissue>
    </source>
</reference>
<protein>
    <submittedName>
        <fullName evidence="2">Uncharacterized protein</fullName>
    </submittedName>
</protein>